<dbReference type="AlphaFoldDB" id="A0A143PGM3"/>
<keyword evidence="2" id="KW-1185">Reference proteome</keyword>
<evidence type="ECO:0000313" key="1">
    <source>
        <dbReference type="EMBL" id="AMY06909.1"/>
    </source>
</evidence>
<dbReference type="EMBL" id="CP015136">
    <property type="protein sequence ID" value="AMY06909.1"/>
    <property type="molecule type" value="Genomic_DNA"/>
</dbReference>
<sequence length="77" mass="8625">MHAACAVGEGLVDGHALDRRRDVAQHVDGRSAEPLILVEMSAYEHEVATELPRLIHRSWRWRATVGISLRKARALTD</sequence>
<organism evidence="1 2">
    <name type="scientific">Luteitalea pratensis</name>
    <dbReference type="NCBI Taxonomy" id="1855912"/>
    <lineage>
        <taxon>Bacteria</taxon>
        <taxon>Pseudomonadati</taxon>
        <taxon>Acidobacteriota</taxon>
        <taxon>Vicinamibacteria</taxon>
        <taxon>Vicinamibacterales</taxon>
        <taxon>Vicinamibacteraceae</taxon>
        <taxon>Luteitalea</taxon>
    </lineage>
</organism>
<evidence type="ECO:0000313" key="2">
    <source>
        <dbReference type="Proteomes" id="UP000076079"/>
    </source>
</evidence>
<accession>A0A143PGM3</accession>
<gene>
    <name evidence="1" type="ORF">LuPra_00071</name>
</gene>
<dbReference type="Proteomes" id="UP000076079">
    <property type="component" value="Chromosome"/>
</dbReference>
<proteinExistence type="predicted"/>
<dbReference type="KEGG" id="abac:LuPra_00071"/>
<reference evidence="1 2" key="1">
    <citation type="journal article" date="2016" name="Genome Announc.">
        <title>First Complete Genome Sequence of a Subdivision 6 Acidobacterium Strain.</title>
        <authorList>
            <person name="Huang S."/>
            <person name="Vieira S."/>
            <person name="Bunk B."/>
            <person name="Riedel T."/>
            <person name="Sproer C."/>
            <person name="Overmann J."/>
        </authorList>
    </citation>
    <scope>NUCLEOTIDE SEQUENCE [LARGE SCALE GENOMIC DNA]</scope>
    <source>
        <strain evidence="2">DSM 100886 HEG_-6_39</strain>
    </source>
</reference>
<reference evidence="2" key="2">
    <citation type="submission" date="2016-04" db="EMBL/GenBank/DDBJ databases">
        <title>First Complete Genome Sequence of a Subdivision 6 Acidobacterium.</title>
        <authorList>
            <person name="Huang S."/>
            <person name="Vieira S."/>
            <person name="Bunk B."/>
            <person name="Riedel T."/>
            <person name="Sproeer C."/>
            <person name="Overmann J."/>
        </authorList>
    </citation>
    <scope>NUCLEOTIDE SEQUENCE [LARGE SCALE GENOMIC DNA]</scope>
    <source>
        <strain evidence="2">DSM 100886 HEG_-6_39</strain>
    </source>
</reference>
<protein>
    <submittedName>
        <fullName evidence="1">Uncharacterized protein</fullName>
    </submittedName>
</protein>
<name>A0A143PGM3_LUTPR</name>